<sequence>MEPLFLELYRDTRTGDALLWAGQAGRYVRLRYLGASPGDEDGVLIYDTATFLGLLRRRILEVIPYVVEMDG</sequence>
<evidence type="ECO:0000313" key="1">
    <source>
        <dbReference type="EMBL" id="RCN56203.1"/>
    </source>
</evidence>
<protein>
    <submittedName>
        <fullName evidence="1">Uncharacterized protein</fullName>
    </submittedName>
</protein>
<reference evidence="1 2" key="1">
    <citation type="submission" date="2018-02" db="EMBL/GenBank/DDBJ databases">
        <title>Insights into the biology of acidophilic members of the Acidiferrobacteraceae family derived from comparative genomic analyses.</title>
        <authorList>
            <person name="Issotta F."/>
            <person name="Thyssen C."/>
            <person name="Mena C."/>
            <person name="Moya A."/>
            <person name="Bellenberg S."/>
            <person name="Sproer C."/>
            <person name="Covarrubias P.C."/>
            <person name="Sand W."/>
            <person name="Quatrini R."/>
            <person name="Vera M."/>
        </authorList>
    </citation>
    <scope>NUCLEOTIDE SEQUENCE [LARGE SCALE GENOMIC DNA]</scope>
    <source>
        <strain evidence="2">m-1</strain>
    </source>
</reference>
<accession>A0A368HCP0</accession>
<name>A0A368HCP0_9GAMM</name>
<gene>
    <name evidence="1" type="ORF">C4900_10125</name>
</gene>
<dbReference type="AlphaFoldDB" id="A0A368HCP0"/>
<evidence type="ECO:0000313" key="2">
    <source>
        <dbReference type="Proteomes" id="UP000253250"/>
    </source>
</evidence>
<proteinExistence type="predicted"/>
<dbReference type="RefSeq" id="WP_114283034.1">
    <property type="nucleotide sequence ID" value="NZ_PSYR01000002.1"/>
</dbReference>
<dbReference type="EMBL" id="PSYR01000002">
    <property type="protein sequence ID" value="RCN56203.1"/>
    <property type="molecule type" value="Genomic_DNA"/>
</dbReference>
<organism evidence="1 2">
    <name type="scientific">Acidiferrobacter thiooxydans</name>
    <dbReference type="NCBI Taxonomy" id="163359"/>
    <lineage>
        <taxon>Bacteria</taxon>
        <taxon>Pseudomonadati</taxon>
        <taxon>Pseudomonadota</taxon>
        <taxon>Gammaproteobacteria</taxon>
        <taxon>Acidiferrobacterales</taxon>
        <taxon>Acidiferrobacteraceae</taxon>
        <taxon>Acidiferrobacter</taxon>
    </lineage>
</organism>
<dbReference type="Proteomes" id="UP000253250">
    <property type="component" value="Unassembled WGS sequence"/>
</dbReference>
<keyword evidence="2" id="KW-1185">Reference proteome</keyword>
<comment type="caution">
    <text evidence="1">The sequence shown here is derived from an EMBL/GenBank/DDBJ whole genome shotgun (WGS) entry which is preliminary data.</text>
</comment>